<keyword evidence="6" id="KW-0804">Transcription</keyword>
<dbReference type="GO" id="GO:0003677">
    <property type="term" value="F:DNA binding"/>
    <property type="evidence" value="ECO:0007669"/>
    <property type="project" value="UniProtKB-UniRule"/>
</dbReference>
<keyword evidence="5 8" id="KW-0238">DNA-binding</keyword>
<organism evidence="11 12">
    <name type="scientific">Dioscorea cayennensis subsp. rotundata</name>
    <name type="common">White Guinea yam</name>
    <name type="synonym">Dioscorea rotundata</name>
    <dbReference type="NCBI Taxonomy" id="55577"/>
    <lineage>
        <taxon>Eukaryota</taxon>
        <taxon>Viridiplantae</taxon>
        <taxon>Streptophyta</taxon>
        <taxon>Embryophyta</taxon>
        <taxon>Tracheophyta</taxon>
        <taxon>Spermatophyta</taxon>
        <taxon>Magnoliopsida</taxon>
        <taxon>Liliopsida</taxon>
        <taxon>Dioscoreales</taxon>
        <taxon>Dioscoreaceae</taxon>
        <taxon>Dioscorea</taxon>
    </lineage>
</organism>
<dbReference type="Pfam" id="PF02701">
    <property type="entry name" value="Zn_ribbon_Dof"/>
    <property type="match status" value="1"/>
</dbReference>
<evidence type="ECO:0000259" key="10">
    <source>
        <dbReference type="PROSITE" id="PS50884"/>
    </source>
</evidence>
<dbReference type="PROSITE" id="PS01361">
    <property type="entry name" value="ZF_DOF_1"/>
    <property type="match status" value="1"/>
</dbReference>
<keyword evidence="2 8" id="KW-0863">Zinc-finger</keyword>
<reference evidence="12" key="1">
    <citation type="submission" date="2025-08" db="UniProtKB">
        <authorList>
            <consortium name="RefSeq"/>
        </authorList>
    </citation>
    <scope>IDENTIFICATION</scope>
</reference>
<keyword evidence="1" id="KW-0479">Metal-binding</keyword>
<keyword evidence="3" id="KW-0862">Zinc</keyword>
<proteinExistence type="predicted"/>
<evidence type="ECO:0000256" key="8">
    <source>
        <dbReference type="PROSITE-ProRule" id="PRU00071"/>
    </source>
</evidence>
<feature type="domain" description="Dof-type" evidence="10">
    <location>
        <begin position="67"/>
        <end position="121"/>
    </location>
</feature>
<name>A0AB40D2H2_DIOCR</name>
<sequence>MSIESGDPSIKLFGRTIPVSSYGENGKATCEANTDNKDDQQSVSLTNQDKKITNSNEKPMKKPDKILPCPRCSSIDTKFCYFNNYNVNQPRHFCRNCQRYWTAGGTMRNVPVGAGRRKSKNSSLHYKHLNIINPSCPTIPINSNATVLSFGPDMPLCESMASLLNLKNSSSETENAKEHSSSFSIETNLQASSALKNFPCFNGPQWPIQWSSIPIPMHSTTAYWTVPCFPPLTPGSSGTSPNSLALGKHTRDGSVLINGNNSDKGDTLRKSDPERCLWIPKTQRIDDPGEAAKSSVWATIGINNENADSVNGGGLFKAFHPKTDSKKHTAEASPVWHANPAAVSRSLSFHENS</sequence>
<evidence type="ECO:0000256" key="1">
    <source>
        <dbReference type="ARBA" id="ARBA00022723"/>
    </source>
</evidence>
<feature type="region of interest" description="Disordered" evidence="9">
    <location>
        <begin position="23"/>
        <end position="60"/>
    </location>
</feature>
<evidence type="ECO:0000256" key="9">
    <source>
        <dbReference type="SAM" id="MobiDB-lite"/>
    </source>
</evidence>
<keyword evidence="4" id="KW-0805">Transcription regulation</keyword>
<evidence type="ECO:0000256" key="2">
    <source>
        <dbReference type="ARBA" id="ARBA00022771"/>
    </source>
</evidence>
<evidence type="ECO:0000256" key="7">
    <source>
        <dbReference type="ARBA" id="ARBA00023242"/>
    </source>
</evidence>
<dbReference type="PANTHER" id="PTHR31089:SF75">
    <property type="entry name" value="CYCLIC DOF FACTOR 2"/>
    <property type="match status" value="1"/>
</dbReference>
<dbReference type="RefSeq" id="XP_039144980.1">
    <property type="nucleotide sequence ID" value="XM_039289046.1"/>
</dbReference>
<evidence type="ECO:0000313" key="11">
    <source>
        <dbReference type="Proteomes" id="UP001515500"/>
    </source>
</evidence>
<dbReference type="GO" id="GO:0008270">
    <property type="term" value="F:zinc ion binding"/>
    <property type="evidence" value="ECO:0007669"/>
    <property type="project" value="UniProtKB-KW"/>
</dbReference>
<gene>
    <name evidence="12" type="primary">LOC120282274</name>
</gene>
<dbReference type="Proteomes" id="UP001515500">
    <property type="component" value="Chromosome 18"/>
</dbReference>
<dbReference type="PROSITE" id="PS50884">
    <property type="entry name" value="ZF_DOF_2"/>
    <property type="match status" value="1"/>
</dbReference>
<comment type="subcellular location">
    <subcellularLocation>
        <location evidence="8">Nucleus</location>
    </subcellularLocation>
</comment>
<dbReference type="GO" id="GO:0003700">
    <property type="term" value="F:DNA-binding transcription factor activity"/>
    <property type="evidence" value="ECO:0007669"/>
    <property type="project" value="InterPro"/>
</dbReference>
<dbReference type="AlphaFoldDB" id="A0AB40D2H2"/>
<dbReference type="PANTHER" id="PTHR31089">
    <property type="entry name" value="CYCLIC DOF FACTOR 2"/>
    <property type="match status" value="1"/>
</dbReference>
<evidence type="ECO:0000256" key="6">
    <source>
        <dbReference type="ARBA" id="ARBA00023163"/>
    </source>
</evidence>
<protein>
    <submittedName>
        <fullName evidence="12">Cyclic dof factor 2-like</fullName>
    </submittedName>
</protein>
<dbReference type="GO" id="GO:0005634">
    <property type="term" value="C:nucleus"/>
    <property type="evidence" value="ECO:0007669"/>
    <property type="project" value="UniProtKB-SubCell"/>
</dbReference>
<dbReference type="InterPro" id="IPR003851">
    <property type="entry name" value="Znf_Dof"/>
</dbReference>
<feature type="compositionally biased region" description="Basic and acidic residues" evidence="9">
    <location>
        <begin position="48"/>
        <end position="60"/>
    </location>
</feature>
<accession>A0AB40D2H2</accession>
<evidence type="ECO:0000256" key="3">
    <source>
        <dbReference type="ARBA" id="ARBA00022833"/>
    </source>
</evidence>
<evidence type="ECO:0000313" key="12">
    <source>
        <dbReference type="RefSeq" id="XP_039144980.1"/>
    </source>
</evidence>
<dbReference type="InterPro" id="IPR045174">
    <property type="entry name" value="Dof"/>
</dbReference>
<evidence type="ECO:0000256" key="5">
    <source>
        <dbReference type="ARBA" id="ARBA00023125"/>
    </source>
</evidence>
<keyword evidence="11" id="KW-1185">Reference proteome</keyword>
<dbReference type="GeneID" id="120282274"/>
<keyword evidence="7 8" id="KW-0539">Nucleus</keyword>
<evidence type="ECO:0000256" key="4">
    <source>
        <dbReference type="ARBA" id="ARBA00023015"/>
    </source>
</evidence>